<dbReference type="PANTHER" id="PTHR11319:SF35">
    <property type="entry name" value="OUTER MEMBRANE PROTEIN PMPC-RELATED"/>
    <property type="match status" value="1"/>
</dbReference>
<evidence type="ECO:0000256" key="1">
    <source>
        <dbReference type="ARBA" id="ARBA00022729"/>
    </source>
</evidence>
<dbReference type="STRING" id="502025.Hoch_5888"/>
<proteinExistence type="predicted"/>
<evidence type="ECO:0000313" key="7">
    <source>
        <dbReference type="Proteomes" id="UP000001880"/>
    </source>
</evidence>
<name>D0LIK7_HALO1</name>
<feature type="signal peptide" evidence="5">
    <location>
        <begin position="1"/>
        <end position="28"/>
    </location>
</feature>
<dbReference type="AlphaFoldDB" id="D0LIK7"/>
<evidence type="ECO:0000256" key="4">
    <source>
        <dbReference type="SAM" id="MobiDB-lite"/>
    </source>
</evidence>
<gene>
    <name evidence="6" type="ordered locus">Hoch_5888</name>
</gene>
<keyword evidence="3" id="KW-1015">Disulfide bond</keyword>
<sequence length="709" mass="70893">MQTPRRSTSPFIFSSLALATALSLAVSAAGCALATSDSQGADDAPASKSPAPEQLPPLSGEVVTACGDGIWDEGTKEVCDDGNARDGDGCSNDCSVARCLVPVTHASIQAGVDDASCATVYVSGGDYAETVNIARDITIHAVGAEPVRVDARQRGSVLRIAPAPSDDDAATQDGDDGAALSVHLLGLELTGGEAERGGGIYAQSAALILETTSVYGNTATQAGGGIYTEGGSLELAGAQVRDNRVSSSENAEPTRTAIAGGGVYFLGGGALTLRAARVLDNQVVLDGVASEGDLLARGGGIYSEAGTTQLLRGTVVAGNAVLISNSAASASAEAGGVFQHRGALNLAGASKIQGNIVQVSTVAEGVLQVTANGGGAVLEDAALYMDEGSEIADNSAQAEGPQYAEANGGGVYLDGSSPADEDIVMTLNMAASTLRDNRAAAVTLDTTQTSESHARGGALYARARYGQTLELALAPLSEVRGNVAEARGASPVNTVAQGGGIHLTADSFGVARLSALDSALSDNRALADDTAQGGALSLRANSSDAELDVAIDSSEFVANASLSDFGLAEGGAIWTAARGTDSFLRFDLLASTLRDNASLSAGGPGRGGAWSVIHESGDTDIRVELDGVSATGNHASARGGALDAGDLSRGGVVLISNSVLDNNEAPEGPDCATHQHGPPLHSQGNNHIGSLAGCSVEHAPGGGHAVALR</sequence>
<organism evidence="6 7">
    <name type="scientific">Haliangium ochraceum (strain DSM 14365 / JCM 11303 / SMP-2)</name>
    <dbReference type="NCBI Taxonomy" id="502025"/>
    <lineage>
        <taxon>Bacteria</taxon>
        <taxon>Pseudomonadati</taxon>
        <taxon>Myxococcota</taxon>
        <taxon>Polyangia</taxon>
        <taxon>Haliangiales</taxon>
        <taxon>Kofleriaceae</taxon>
        <taxon>Haliangium</taxon>
    </lineage>
</organism>
<dbReference type="RefSeq" id="WP_012830955.1">
    <property type="nucleotide sequence ID" value="NC_013440.1"/>
</dbReference>
<dbReference type="InterPro" id="IPR012334">
    <property type="entry name" value="Pectin_lyas_fold"/>
</dbReference>
<dbReference type="PANTHER" id="PTHR11319">
    <property type="entry name" value="G PROTEIN-COUPLED RECEPTOR-RELATED"/>
    <property type="match status" value="1"/>
</dbReference>
<keyword evidence="1 5" id="KW-0732">Signal</keyword>
<accession>D0LIK7</accession>
<evidence type="ECO:0000256" key="2">
    <source>
        <dbReference type="ARBA" id="ARBA00022737"/>
    </source>
</evidence>
<dbReference type="InterPro" id="IPR011050">
    <property type="entry name" value="Pectin_lyase_fold/virulence"/>
</dbReference>
<dbReference type="SUPFAM" id="SSF51126">
    <property type="entry name" value="Pectin lyase-like"/>
    <property type="match status" value="1"/>
</dbReference>
<feature type="compositionally biased region" description="Low complexity" evidence="4">
    <location>
        <begin position="41"/>
        <end position="52"/>
    </location>
</feature>
<keyword evidence="2" id="KW-0677">Repeat</keyword>
<reference evidence="6 7" key="1">
    <citation type="journal article" date="2010" name="Stand. Genomic Sci.">
        <title>Complete genome sequence of Haliangium ochraceum type strain (SMP-2).</title>
        <authorList>
            <consortium name="US DOE Joint Genome Institute (JGI-PGF)"/>
            <person name="Ivanova N."/>
            <person name="Daum C."/>
            <person name="Lang E."/>
            <person name="Abt B."/>
            <person name="Kopitz M."/>
            <person name="Saunders E."/>
            <person name="Lapidus A."/>
            <person name="Lucas S."/>
            <person name="Glavina Del Rio T."/>
            <person name="Nolan M."/>
            <person name="Tice H."/>
            <person name="Copeland A."/>
            <person name="Cheng J.F."/>
            <person name="Chen F."/>
            <person name="Bruce D."/>
            <person name="Goodwin L."/>
            <person name="Pitluck S."/>
            <person name="Mavromatis K."/>
            <person name="Pati A."/>
            <person name="Mikhailova N."/>
            <person name="Chen A."/>
            <person name="Palaniappan K."/>
            <person name="Land M."/>
            <person name="Hauser L."/>
            <person name="Chang Y.J."/>
            <person name="Jeffries C.D."/>
            <person name="Detter J.C."/>
            <person name="Brettin T."/>
            <person name="Rohde M."/>
            <person name="Goker M."/>
            <person name="Bristow J."/>
            <person name="Markowitz V."/>
            <person name="Eisen J.A."/>
            <person name="Hugenholtz P."/>
            <person name="Kyrpides N.C."/>
            <person name="Klenk H.P."/>
        </authorList>
    </citation>
    <scope>NUCLEOTIDE SEQUENCE [LARGE SCALE GENOMIC DNA]</scope>
    <source>
        <strain evidence="7">DSM 14365 / CIP 107738 / JCM 11303 / AJ 13395 / SMP-2</strain>
    </source>
</reference>
<feature type="region of interest" description="Disordered" evidence="4">
    <location>
        <begin position="39"/>
        <end position="59"/>
    </location>
</feature>
<dbReference type="KEGG" id="hoh:Hoch_5888"/>
<dbReference type="Gene3D" id="2.160.20.10">
    <property type="entry name" value="Single-stranded right-handed beta-helix, Pectin lyase-like"/>
    <property type="match status" value="1"/>
</dbReference>
<protein>
    <submittedName>
        <fullName evidence="6">Cysteine-rich repeat protein</fullName>
    </submittedName>
</protein>
<evidence type="ECO:0000313" key="6">
    <source>
        <dbReference type="EMBL" id="ACY18363.1"/>
    </source>
</evidence>
<dbReference type="HOGENOM" id="CLU_389214_0_0_7"/>
<dbReference type="NCBIfam" id="TIGR02232">
    <property type="entry name" value="myxo_disulf_rpt"/>
    <property type="match status" value="1"/>
</dbReference>
<dbReference type="OrthoDB" id="359253at2"/>
<keyword evidence="7" id="KW-1185">Reference proteome</keyword>
<dbReference type="Proteomes" id="UP000001880">
    <property type="component" value="Chromosome"/>
</dbReference>
<evidence type="ECO:0000256" key="3">
    <source>
        <dbReference type="ARBA" id="ARBA00023157"/>
    </source>
</evidence>
<dbReference type="EMBL" id="CP001804">
    <property type="protein sequence ID" value="ACY18363.1"/>
    <property type="molecule type" value="Genomic_DNA"/>
</dbReference>
<feature type="chain" id="PRO_5003010262" evidence="5">
    <location>
        <begin position="29"/>
        <end position="709"/>
    </location>
</feature>
<dbReference type="InterPro" id="IPR011936">
    <property type="entry name" value="Myxo_disulph_rpt"/>
</dbReference>
<evidence type="ECO:0000256" key="5">
    <source>
        <dbReference type="SAM" id="SignalP"/>
    </source>
</evidence>
<feature type="region of interest" description="Disordered" evidence="4">
    <location>
        <begin position="664"/>
        <end position="688"/>
    </location>
</feature>
<dbReference type="PROSITE" id="PS51257">
    <property type="entry name" value="PROKAR_LIPOPROTEIN"/>
    <property type="match status" value="1"/>
</dbReference>